<keyword evidence="3" id="KW-1185">Reference proteome</keyword>
<keyword evidence="1" id="KW-1133">Transmembrane helix</keyword>
<accession>A0A370X205</accession>
<gene>
    <name evidence="2" type="ORF">DWU98_09655</name>
</gene>
<evidence type="ECO:0000256" key="1">
    <source>
        <dbReference type="SAM" id="Phobius"/>
    </source>
</evidence>
<evidence type="ECO:0000313" key="3">
    <source>
        <dbReference type="Proteomes" id="UP000254258"/>
    </source>
</evidence>
<feature type="transmembrane region" description="Helical" evidence="1">
    <location>
        <begin position="21"/>
        <end position="41"/>
    </location>
</feature>
<proteinExistence type="predicted"/>
<organism evidence="2 3">
    <name type="scientific">Dyella monticola</name>
    <dbReference type="NCBI Taxonomy" id="1927958"/>
    <lineage>
        <taxon>Bacteria</taxon>
        <taxon>Pseudomonadati</taxon>
        <taxon>Pseudomonadota</taxon>
        <taxon>Gammaproteobacteria</taxon>
        <taxon>Lysobacterales</taxon>
        <taxon>Rhodanobacteraceae</taxon>
        <taxon>Dyella</taxon>
    </lineage>
</organism>
<protein>
    <submittedName>
        <fullName evidence="2">Uncharacterized protein</fullName>
    </submittedName>
</protein>
<name>A0A370X205_9GAMM</name>
<dbReference type="EMBL" id="QRBE01000004">
    <property type="protein sequence ID" value="RDS82281.1"/>
    <property type="molecule type" value="Genomic_DNA"/>
</dbReference>
<keyword evidence="1" id="KW-0812">Transmembrane</keyword>
<evidence type="ECO:0000313" key="2">
    <source>
        <dbReference type="EMBL" id="RDS82281.1"/>
    </source>
</evidence>
<reference evidence="2 3" key="1">
    <citation type="submission" date="2018-07" db="EMBL/GenBank/DDBJ databases">
        <title>Dyella monticola sp. nov. and Dyella psychrodurans sp. nov. isolated from monsoon evergreen broad-leaved forest soil of Dinghu Mountain, China.</title>
        <authorList>
            <person name="Gao Z."/>
            <person name="Qiu L."/>
        </authorList>
    </citation>
    <scope>NUCLEOTIDE SEQUENCE [LARGE SCALE GENOMIC DNA]</scope>
    <source>
        <strain evidence="2 3">4G-K06</strain>
    </source>
</reference>
<comment type="caution">
    <text evidence="2">The sequence shown here is derived from an EMBL/GenBank/DDBJ whole genome shotgun (WGS) entry which is preliminary data.</text>
</comment>
<dbReference type="Proteomes" id="UP000254258">
    <property type="component" value="Unassembled WGS sequence"/>
</dbReference>
<keyword evidence="1" id="KW-0472">Membrane</keyword>
<dbReference type="AlphaFoldDB" id="A0A370X205"/>
<sequence>MLGYACRTGSYTKPDVPYWRGTLVTFVLGLVAVLVSLNAPFVDESMIAVAAVAAILLVRKNEWHCDSSEAKRVATKERSPVTPDRSIAVAVILAAIMVILSNEPIIAMYIEQVVAWCRKRF</sequence>
<feature type="transmembrane region" description="Helical" evidence="1">
    <location>
        <begin position="87"/>
        <end position="110"/>
    </location>
</feature>